<sequence length="355" mass="39874">MIQKLELKNMVEKLLLFFLLFICLAKASTSTPSLPSNIHNKTQSPKHFVLIHGACHGAWSWYKVATLLRNSDHIVTALDLGASGINPIQVQQLPSLSEFVEPLTKVMVSLLPNEKVILVGHSLGGAVISIFMERFPHKVAAAVFVTAIMYGPTLNFSTVHAEVMKFIYTKCQKNYAIISLVIQYLFNSEYFAGLCLLTLLFFISSDKCHVDLLIVFDTVDWLVTKGRDLMDTQYRYDNGTNNPATSQVFGPKFMATSLYQLSPPQDLNLALSLVRLVPLYNYDVIKLTKEKYGSVRRVFIVADQDHAIALDAQNYMIKNNPPNEVKVINGSDHMVMFSKPVELFCHLQSIAENHS</sequence>
<keyword evidence="1" id="KW-0732">Signal</keyword>
<keyword evidence="4" id="KW-1185">Reference proteome</keyword>
<dbReference type="Gene3D" id="3.40.50.1820">
    <property type="entry name" value="alpha/beta hydrolase"/>
    <property type="match status" value="1"/>
</dbReference>
<dbReference type="GO" id="GO:0080031">
    <property type="term" value="F:methyl salicylate esterase activity"/>
    <property type="evidence" value="ECO:0007669"/>
    <property type="project" value="TreeGrafter"/>
</dbReference>
<dbReference type="InterPro" id="IPR000073">
    <property type="entry name" value="AB_hydrolase_1"/>
</dbReference>
<evidence type="ECO:0000313" key="3">
    <source>
        <dbReference type="EMBL" id="RXI07233.1"/>
    </source>
</evidence>
<protein>
    <recommendedName>
        <fullName evidence="2">AB hydrolase-1 domain-containing protein</fullName>
    </recommendedName>
</protein>
<dbReference type="GO" id="GO:0009694">
    <property type="term" value="P:jasmonic acid metabolic process"/>
    <property type="evidence" value="ECO:0007669"/>
    <property type="project" value="TreeGrafter"/>
</dbReference>
<dbReference type="SUPFAM" id="SSF53474">
    <property type="entry name" value="alpha/beta-Hydrolases"/>
    <property type="match status" value="1"/>
</dbReference>
<dbReference type="Proteomes" id="UP000290289">
    <property type="component" value="Chromosome 2"/>
</dbReference>
<dbReference type="GO" id="GO:0080032">
    <property type="term" value="F:methyl jasmonate esterase activity"/>
    <property type="evidence" value="ECO:0007669"/>
    <property type="project" value="TreeGrafter"/>
</dbReference>
<feature type="domain" description="AB hydrolase-1" evidence="2">
    <location>
        <begin position="47"/>
        <end position="152"/>
    </location>
</feature>
<dbReference type="AlphaFoldDB" id="A0A498KPK9"/>
<feature type="chain" id="PRO_5019861436" description="AB hydrolase-1 domain-containing protein" evidence="1">
    <location>
        <begin position="28"/>
        <end position="355"/>
    </location>
</feature>
<dbReference type="PANTHER" id="PTHR10992:SF1066">
    <property type="entry name" value="METHYL JASMONATE ESTERASE 1"/>
    <property type="match status" value="1"/>
</dbReference>
<proteinExistence type="predicted"/>
<dbReference type="PANTHER" id="PTHR10992">
    <property type="entry name" value="METHYLESTERASE FAMILY MEMBER"/>
    <property type="match status" value="1"/>
</dbReference>
<evidence type="ECO:0000256" key="1">
    <source>
        <dbReference type="SAM" id="SignalP"/>
    </source>
</evidence>
<dbReference type="InterPro" id="IPR045889">
    <property type="entry name" value="MES/HNL"/>
</dbReference>
<dbReference type="GO" id="GO:0009696">
    <property type="term" value="P:salicylic acid metabolic process"/>
    <property type="evidence" value="ECO:0007669"/>
    <property type="project" value="TreeGrafter"/>
</dbReference>
<feature type="signal peptide" evidence="1">
    <location>
        <begin position="1"/>
        <end position="27"/>
    </location>
</feature>
<comment type="caution">
    <text evidence="3">The sequence shown here is derived from an EMBL/GenBank/DDBJ whole genome shotgun (WGS) entry which is preliminary data.</text>
</comment>
<evidence type="ECO:0000313" key="4">
    <source>
        <dbReference type="Proteomes" id="UP000290289"/>
    </source>
</evidence>
<dbReference type="InterPro" id="IPR029058">
    <property type="entry name" value="AB_hydrolase_fold"/>
</dbReference>
<evidence type="ECO:0000259" key="2">
    <source>
        <dbReference type="Pfam" id="PF00561"/>
    </source>
</evidence>
<dbReference type="Pfam" id="PF00561">
    <property type="entry name" value="Abhydrolase_1"/>
    <property type="match status" value="1"/>
</dbReference>
<gene>
    <name evidence="3" type="ORF">DVH24_026369</name>
</gene>
<name>A0A498KPK9_MALDO</name>
<reference evidence="3 4" key="1">
    <citation type="submission" date="2018-10" db="EMBL/GenBank/DDBJ databases">
        <title>A high-quality apple genome assembly.</title>
        <authorList>
            <person name="Hu J."/>
        </authorList>
    </citation>
    <scope>NUCLEOTIDE SEQUENCE [LARGE SCALE GENOMIC DNA]</scope>
    <source>
        <strain evidence="4">cv. HFTH1</strain>
        <tissue evidence="3">Young leaf</tissue>
    </source>
</reference>
<dbReference type="EMBL" id="RDQH01000328">
    <property type="protein sequence ID" value="RXI07233.1"/>
    <property type="molecule type" value="Genomic_DNA"/>
</dbReference>
<dbReference type="GO" id="GO:0080030">
    <property type="term" value="F:methyl indole-3-acetate esterase activity"/>
    <property type="evidence" value="ECO:0007669"/>
    <property type="project" value="TreeGrafter"/>
</dbReference>
<organism evidence="3 4">
    <name type="scientific">Malus domestica</name>
    <name type="common">Apple</name>
    <name type="synonym">Pyrus malus</name>
    <dbReference type="NCBI Taxonomy" id="3750"/>
    <lineage>
        <taxon>Eukaryota</taxon>
        <taxon>Viridiplantae</taxon>
        <taxon>Streptophyta</taxon>
        <taxon>Embryophyta</taxon>
        <taxon>Tracheophyta</taxon>
        <taxon>Spermatophyta</taxon>
        <taxon>Magnoliopsida</taxon>
        <taxon>eudicotyledons</taxon>
        <taxon>Gunneridae</taxon>
        <taxon>Pentapetalae</taxon>
        <taxon>rosids</taxon>
        <taxon>fabids</taxon>
        <taxon>Rosales</taxon>
        <taxon>Rosaceae</taxon>
        <taxon>Amygdaloideae</taxon>
        <taxon>Maleae</taxon>
        <taxon>Malus</taxon>
    </lineage>
</organism>
<accession>A0A498KPK9</accession>